<proteinExistence type="predicted"/>
<gene>
    <name evidence="1" type="ORF">S12H4_54124</name>
</gene>
<organism evidence="1">
    <name type="scientific">marine sediment metagenome</name>
    <dbReference type="NCBI Taxonomy" id="412755"/>
    <lineage>
        <taxon>unclassified sequences</taxon>
        <taxon>metagenomes</taxon>
        <taxon>ecological metagenomes</taxon>
    </lineage>
</organism>
<dbReference type="AlphaFoldDB" id="X1V615"/>
<accession>X1V615</accession>
<comment type="caution">
    <text evidence="1">The sequence shown here is derived from an EMBL/GenBank/DDBJ whole genome shotgun (WGS) entry which is preliminary data.</text>
</comment>
<dbReference type="EMBL" id="BARW01034550">
    <property type="protein sequence ID" value="GAJ07626.1"/>
    <property type="molecule type" value="Genomic_DNA"/>
</dbReference>
<name>X1V615_9ZZZZ</name>
<protein>
    <submittedName>
        <fullName evidence="1">Uncharacterized protein</fullName>
    </submittedName>
</protein>
<evidence type="ECO:0000313" key="1">
    <source>
        <dbReference type="EMBL" id="GAJ07626.1"/>
    </source>
</evidence>
<reference evidence="1" key="1">
    <citation type="journal article" date="2014" name="Front. Microbiol.">
        <title>High frequency of phylogenetically diverse reductive dehalogenase-homologous genes in deep subseafloor sedimentary metagenomes.</title>
        <authorList>
            <person name="Kawai M."/>
            <person name="Futagami T."/>
            <person name="Toyoda A."/>
            <person name="Takaki Y."/>
            <person name="Nishi S."/>
            <person name="Hori S."/>
            <person name="Arai W."/>
            <person name="Tsubouchi T."/>
            <person name="Morono Y."/>
            <person name="Uchiyama I."/>
            <person name="Ito T."/>
            <person name="Fujiyama A."/>
            <person name="Inagaki F."/>
            <person name="Takami H."/>
        </authorList>
    </citation>
    <scope>NUCLEOTIDE SEQUENCE</scope>
    <source>
        <strain evidence="1">Expedition CK06-06</strain>
    </source>
</reference>
<sequence>MNKGKMKVKNPRDELLRQSGQFEVLSRIFANQATKEGEETERNKTLAIACLGLAEVAKLLADCCQGEKR</sequence>